<dbReference type="OrthoDB" id="9795222at2"/>
<keyword evidence="3 4" id="KW-0326">Glycosidase</keyword>
<dbReference type="STRING" id="1184151.AW736_00940"/>
<keyword evidence="2 4" id="KW-0378">Hydrolase</keyword>
<proteinExistence type="inferred from homology"/>
<dbReference type="InterPro" id="IPR024535">
    <property type="entry name" value="RHGA/B-epi-like_pectate_lyase"/>
</dbReference>
<protein>
    <recommendedName>
        <fullName evidence="6">Rhamnogalacturonase A/B/Epimerase-like pectate lyase domain-containing protein</fullName>
    </recommendedName>
</protein>
<dbReference type="RefSeq" id="WP_068768420.1">
    <property type="nucleotide sequence ID" value="NZ_CP109796.1"/>
</dbReference>
<dbReference type="Proteomes" id="UP000078486">
    <property type="component" value="Unassembled WGS sequence"/>
</dbReference>
<dbReference type="InterPro" id="IPR000743">
    <property type="entry name" value="Glyco_hydro_28"/>
</dbReference>
<sequence length="473" mass="50064">MPAAVLKFGILLGMGALAFAIFPARAATQPAPPASPFVSVTATGAVGDGVTLDTAAIQRAIDLCHAGGGGRVVIPPGRFLAGTLFLRSRVNLHLESGAVLLGSTDRDADYPVQPPSAYRSLHDVNGFRSLIYALGQEDVSVTGLGTIDGQGGEFAYGGHDKDGRPRILLFISCKRVRVENLRLQNSAAWMAHFLNCERVQIRGLDVWNHCNKNNDMLDIDGCREVTVSDCISDTDDDGITLKSTGPAPCENITITNCVLSSRCVAIKAGTESTGGFRNIAISNCVIKPTKSDLKFFGHALGGGAIALQIVDGGVMDGVLVSNISIEKTLAPLSIRLGNRARPHTEGAPVPGVGSLRNVMFQNIRATGAGNFGQSIMGIPGHLVENITFSNIRIQLASAGTKADVGKALAEKEAAFPGPTMWGRLPAYGLYVRHARNVRLHDVVVEPAEGEPRPAFYAEDAPGLLVRDCNFHEP</sequence>
<organism evidence="7 8">
    <name type="scientific">Termitidicoccus mucosus</name>
    <dbReference type="NCBI Taxonomy" id="1184151"/>
    <lineage>
        <taxon>Bacteria</taxon>
        <taxon>Pseudomonadati</taxon>
        <taxon>Verrucomicrobiota</taxon>
        <taxon>Opitutia</taxon>
        <taxon>Opitutales</taxon>
        <taxon>Opitutaceae</taxon>
        <taxon>Termitidicoccus</taxon>
    </lineage>
</organism>
<dbReference type="GO" id="GO:0004650">
    <property type="term" value="F:polygalacturonase activity"/>
    <property type="evidence" value="ECO:0007669"/>
    <property type="project" value="InterPro"/>
</dbReference>
<evidence type="ECO:0000256" key="3">
    <source>
        <dbReference type="ARBA" id="ARBA00023295"/>
    </source>
</evidence>
<evidence type="ECO:0000256" key="5">
    <source>
        <dbReference type="SAM" id="SignalP"/>
    </source>
</evidence>
<dbReference type="PANTHER" id="PTHR31339">
    <property type="entry name" value="PECTIN LYASE-RELATED"/>
    <property type="match status" value="1"/>
</dbReference>
<dbReference type="AlphaFoldDB" id="A0A178IM46"/>
<feature type="domain" description="Rhamnogalacturonase A/B/Epimerase-like pectate lyase" evidence="6">
    <location>
        <begin position="37"/>
        <end position="81"/>
    </location>
</feature>
<evidence type="ECO:0000256" key="4">
    <source>
        <dbReference type="RuleBase" id="RU361169"/>
    </source>
</evidence>
<comment type="similarity">
    <text evidence="1 4">Belongs to the glycosyl hydrolase 28 family.</text>
</comment>
<dbReference type="InterPro" id="IPR011050">
    <property type="entry name" value="Pectin_lyase_fold/virulence"/>
</dbReference>
<dbReference type="Pfam" id="PF00295">
    <property type="entry name" value="Glyco_hydro_28"/>
    <property type="match status" value="1"/>
</dbReference>
<evidence type="ECO:0000313" key="8">
    <source>
        <dbReference type="Proteomes" id="UP000078486"/>
    </source>
</evidence>
<evidence type="ECO:0000256" key="1">
    <source>
        <dbReference type="ARBA" id="ARBA00008834"/>
    </source>
</evidence>
<dbReference type="SUPFAM" id="SSF51126">
    <property type="entry name" value="Pectin lyase-like"/>
    <property type="match status" value="1"/>
</dbReference>
<dbReference type="InterPro" id="IPR012334">
    <property type="entry name" value="Pectin_lyas_fold"/>
</dbReference>
<feature type="signal peptide" evidence="5">
    <location>
        <begin position="1"/>
        <end position="26"/>
    </location>
</feature>
<evidence type="ECO:0000256" key="2">
    <source>
        <dbReference type="ARBA" id="ARBA00022801"/>
    </source>
</evidence>
<dbReference type="PANTHER" id="PTHR31339:SF0">
    <property type="entry name" value="PECTIN LYASE-LIKE SUPERFAMILY PROTEIN"/>
    <property type="match status" value="1"/>
</dbReference>
<keyword evidence="8" id="KW-1185">Reference proteome</keyword>
<keyword evidence="5" id="KW-0732">Signal</keyword>
<name>A0A178IM46_9BACT</name>
<accession>A0A178IM46</accession>
<dbReference type="Gene3D" id="2.160.20.10">
    <property type="entry name" value="Single-stranded right-handed beta-helix, Pectin lyase-like"/>
    <property type="match status" value="1"/>
</dbReference>
<evidence type="ECO:0000313" key="7">
    <source>
        <dbReference type="EMBL" id="OAM90285.1"/>
    </source>
</evidence>
<dbReference type="EMBL" id="LRRQ01000062">
    <property type="protein sequence ID" value="OAM90285.1"/>
    <property type="molecule type" value="Genomic_DNA"/>
</dbReference>
<evidence type="ECO:0000259" key="6">
    <source>
        <dbReference type="Pfam" id="PF12708"/>
    </source>
</evidence>
<reference evidence="7 8" key="1">
    <citation type="submission" date="2016-01" db="EMBL/GenBank/DDBJ databases">
        <title>High potential of lignocellulose degradation of a new Verrucomicrobia species.</title>
        <authorList>
            <person name="Wang Y."/>
            <person name="Shi Y."/>
            <person name="Qiu Z."/>
            <person name="Liu S."/>
            <person name="Yang H."/>
        </authorList>
    </citation>
    <scope>NUCLEOTIDE SEQUENCE [LARGE SCALE GENOMIC DNA]</scope>
    <source>
        <strain evidence="7 8">TSB47</strain>
    </source>
</reference>
<dbReference type="GO" id="GO:0005975">
    <property type="term" value="P:carbohydrate metabolic process"/>
    <property type="evidence" value="ECO:0007669"/>
    <property type="project" value="InterPro"/>
</dbReference>
<dbReference type="InterPro" id="IPR051801">
    <property type="entry name" value="GH28_Enzymes"/>
</dbReference>
<gene>
    <name evidence="7" type="ORF">AW736_00940</name>
</gene>
<feature type="chain" id="PRO_5008089179" description="Rhamnogalacturonase A/B/Epimerase-like pectate lyase domain-containing protein" evidence="5">
    <location>
        <begin position="27"/>
        <end position="473"/>
    </location>
</feature>
<comment type="caution">
    <text evidence="7">The sequence shown here is derived from an EMBL/GenBank/DDBJ whole genome shotgun (WGS) entry which is preliminary data.</text>
</comment>
<dbReference type="Pfam" id="PF12708">
    <property type="entry name" value="Pect-lyase_RHGA_epim"/>
    <property type="match status" value="1"/>
</dbReference>